<name>A0AAW1DQC2_9HEMI</name>
<proteinExistence type="predicted"/>
<keyword evidence="2" id="KW-1185">Reference proteome</keyword>
<dbReference type="Proteomes" id="UP001461498">
    <property type="component" value="Unassembled WGS sequence"/>
</dbReference>
<comment type="caution">
    <text evidence="1">The sequence shown here is derived from an EMBL/GenBank/DDBJ whole genome shotgun (WGS) entry which is preliminary data.</text>
</comment>
<evidence type="ECO:0000313" key="1">
    <source>
        <dbReference type="EMBL" id="KAK9512408.1"/>
    </source>
</evidence>
<reference evidence="1 2" key="1">
    <citation type="submission" date="2022-12" db="EMBL/GenBank/DDBJ databases">
        <title>Chromosome-level genome assembly of true bugs.</title>
        <authorList>
            <person name="Ma L."/>
            <person name="Li H."/>
        </authorList>
    </citation>
    <scope>NUCLEOTIDE SEQUENCE [LARGE SCALE GENOMIC DNA]</scope>
    <source>
        <strain evidence="1">Lab_2022b</strain>
    </source>
</reference>
<organism evidence="1 2">
    <name type="scientific">Rhynocoris fuscipes</name>
    <dbReference type="NCBI Taxonomy" id="488301"/>
    <lineage>
        <taxon>Eukaryota</taxon>
        <taxon>Metazoa</taxon>
        <taxon>Ecdysozoa</taxon>
        <taxon>Arthropoda</taxon>
        <taxon>Hexapoda</taxon>
        <taxon>Insecta</taxon>
        <taxon>Pterygota</taxon>
        <taxon>Neoptera</taxon>
        <taxon>Paraneoptera</taxon>
        <taxon>Hemiptera</taxon>
        <taxon>Heteroptera</taxon>
        <taxon>Panheteroptera</taxon>
        <taxon>Cimicomorpha</taxon>
        <taxon>Reduviidae</taxon>
        <taxon>Harpactorinae</taxon>
        <taxon>Harpactorini</taxon>
        <taxon>Rhynocoris</taxon>
    </lineage>
</organism>
<dbReference type="EMBL" id="JAPXFL010000001">
    <property type="protein sequence ID" value="KAK9512408.1"/>
    <property type="molecule type" value="Genomic_DNA"/>
</dbReference>
<evidence type="ECO:0000313" key="2">
    <source>
        <dbReference type="Proteomes" id="UP001461498"/>
    </source>
</evidence>
<protein>
    <submittedName>
        <fullName evidence="1">Uncharacterized protein</fullName>
    </submittedName>
</protein>
<accession>A0AAW1DQC2</accession>
<sequence length="91" mass="10798">MMSISFDKDDYLLDMHRLEDDLDWDLGGSNIIRKGEIKSDVFWGFPINESDDEAEIFGKLIIFILIFDFHCQGHENFLLCIERNHELKYLL</sequence>
<dbReference type="AlphaFoldDB" id="A0AAW1DQC2"/>
<gene>
    <name evidence="1" type="ORF">O3M35_000846</name>
</gene>